<comment type="caution">
    <text evidence="3">The sequence shown here is derived from an EMBL/GenBank/DDBJ whole genome shotgun (WGS) entry which is preliminary data.</text>
</comment>
<dbReference type="PANTHER" id="PTHR30006">
    <property type="entry name" value="THIAMINE-BINDING PERIPLASMIC PROTEIN-RELATED"/>
    <property type="match status" value="1"/>
</dbReference>
<gene>
    <name evidence="3" type="ORF">J2Z35_000249</name>
</gene>
<dbReference type="EMBL" id="JAGGLI010000002">
    <property type="protein sequence ID" value="MBP2026460.1"/>
    <property type="molecule type" value="Genomic_DNA"/>
</dbReference>
<sequence length="348" mass="38068">MKKFTSFFLIMTMLIVALSGCTSNNNNDQVVNEGSSSEETSLDGSTLTVVAAYGGKEEIFAAFTNDTGVNVEFLDMSSGEVLARTEAEGGKPMADVWFGGGADSFIVAGEKGLLEDYVSEEEQFVDDKYKGDNYWTGISLVTAGFMVNTDILEEKGIEAPKTWQDLLKSEYKDEIAMADPAISGTNYAVVNSILQSMGEEEGWAYLEALNENIPFYFQRGGEPPNKVAAGEMAIGIIPMSGEFVAMEDKFPVMTIYPEDGIPWVPAGLAIFKNADNLEAAKAFVDWALSAKGQEIIRDMDPRVMVRNDVAIPELMSNINLANLMDIDLLKFGSQRDDILEHWSQIVGN</sequence>
<dbReference type="PIRSF" id="PIRSF002825">
    <property type="entry name" value="CfbpA"/>
    <property type="match status" value="1"/>
</dbReference>
<evidence type="ECO:0000256" key="1">
    <source>
        <dbReference type="ARBA" id="ARBA00022729"/>
    </source>
</evidence>
<organism evidence="3 4">
    <name type="scientific">Acetoanaerobium pronyense</name>
    <dbReference type="NCBI Taxonomy" id="1482736"/>
    <lineage>
        <taxon>Bacteria</taxon>
        <taxon>Bacillati</taxon>
        <taxon>Bacillota</taxon>
        <taxon>Clostridia</taxon>
        <taxon>Peptostreptococcales</taxon>
        <taxon>Filifactoraceae</taxon>
        <taxon>Acetoanaerobium</taxon>
    </lineage>
</organism>
<dbReference type="Gene3D" id="3.40.190.10">
    <property type="entry name" value="Periplasmic binding protein-like II"/>
    <property type="match status" value="2"/>
</dbReference>
<proteinExistence type="predicted"/>
<reference evidence="3 4" key="1">
    <citation type="submission" date="2021-03" db="EMBL/GenBank/DDBJ databases">
        <title>Genomic Encyclopedia of Type Strains, Phase IV (KMG-IV): sequencing the most valuable type-strain genomes for metagenomic binning, comparative biology and taxonomic classification.</title>
        <authorList>
            <person name="Goeker M."/>
        </authorList>
    </citation>
    <scope>NUCLEOTIDE SEQUENCE [LARGE SCALE GENOMIC DNA]</scope>
    <source>
        <strain evidence="3 4">DSM 27512</strain>
    </source>
</reference>
<dbReference type="Proteomes" id="UP001314903">
    <property type="component" value="Unassembled WGS sequence"/>
</dbReference>
<dbReference type="RefSeq" id="WP_209658558.1">
    <property type="nucleotide sequence ID" value="NZ_JAGGLI010000002.1"/>
</dbReference>
<protein>
    <submittedName>
        <fullName evidence="3">Iron(III) transport system substrate-binding protein</fullName>
    </submittedName>
</protein>
<evidence type="ECO:0000256" key="2">
    <source>
        <dbReference type="SAM" id="SignalP"/>
    </source>
</evidence>
<keyword evidence="4" id="KW-1185">Reference proteome</keyword>
<dbReference type="SUPFAM" id="SSF53850">
    <property type="entry name" value="Periplasmic binding protein-like II"/>
    <property type="match status" value="1"/>
</dbReference>
<dbReference type="PROSITE" id="PS51257">
    <property type="entry name" value="PROKAR_LIPOPROTEIN"/>
    <property type="match status" value="1"/>
</dbReference>
<keyword evidence="1 2" id="KW-0732">Signal</keyword>
<name>A0ABS4KGH8_9FIRM</name>
<evidence type="ECO:0000313" key="4">
    <source>
        <dbReference type="Proteomes" id="UP001314903"/>
    </source>
</evidence>
<evidence type="ECO:0000313" key="3">
    <source>
        <dbReference type="EMBL" id="MBP2026460.1"/>
    </source>
</evidence>
<dbReference type="PANTHER" id="PTHR30006:SF2">
    <property type="entry name" value="ABC TRANSPORTER SUBSTRATE-BINDING PROTEIN"/>
    <property type="match status" value="1"/>
</dbReference>
<feature type="signal peptide" evidence="2">
    <location>
        <begin position="1"/>
        <end position="24"/>
    </location>
</feature>
<dbReference type="CDD" id="cd13544">
    <property type="entry name" value="PBP2_Fbp_like_1"/>
    <property type="match status" value="1"/>
</dbReference>
<accession>A0ABS4KGH8</accession>
<dbReference type="InterPro" id="IPR026045">
    <property type="entry name" value="Ferric-bd"/>
</dbReference>
<dbReference type="Pfam" id="PF13343">
    <property type="entry name" value="SBP_bac_6"/>
    <property type="match status" value="1"/>
</dbReference>
<feature type="chain" id="PRO_5046464576" evidence="2">
    <location>
        <begin position="25"/>
        <end position="348"/>
    </location>
</feature>